<dbReference type="InterPro" id="IPR004536">
    <property type="entry name" value="SPS/SelD"/>
</dbReference>
<dbReference type="PANTHER" id="PTHR10256">
    <property type="entry name" value="SELENIDE, WATER DIKINASE"/>
    <property type="match status" value="1"/>
</dbReference>
<dbReference type="GeneID" id="5891513"/>
<sequence length="159" mass="17213">MPLADRDVELKQSGEDETDAESLVGIGLDSCVLKTRYPDMHLVQIKDVMTPEQVKRTYDMAMASMAKLNRRAAGLMRKYGAHGATDVTGFGILGHAQNLAEAQTAEVDLVLDMLPTLSDGITFAIKMIHEDHPSDGTLANMAADVDAEALLAEHYALGR</sequence>
<evidence type="ECO:0000256" key="1">
    <source>
        <dbReference type="ARBA" id="ARBA00022741"/>
    </source>
</evidence>
<dbReference type="GO" id="GO:0005524">
    <property type="term" value="F:ATP binding"/>
    <property type="evidence" value="ECO:0007669"/>
    <property type="project" value="UniProtKB-KW"/>
</dbReference>
<evidence type="ECO:0000313" key="4">
    <source>
        <dbReference type="EMBL" id="EDQ89059.1"/>
    </source>
</evidence>
<dbReference type="Gene3D" id="3.90.650.10">
    <property type="entry name" value="PurM-like C-terminal domain"/>
    <property type="match status" value="1"/>
</dbReference>
<proteinExistence type="predicted"/>
<gene>
    <name evidence="4" type="ORF">MONBRDRAFT_8404</name>
</gene>
<dbReference type="Proteomes" id="UP000001357">
    <property type="component" value="Unassembled WGS sequence"/>
</dbReference>
<keyword evidence="1" id="KW-0547">Nucleotide-binding</keyword>
<dbReference type="AlphaFoldDB" id="A9UZY5"/>
<reference evidence="4 5" key="1">
    <citation type="journal article" date="2008" name="Nature">
        <title>The genome of the choanoflagellate Monosiga brevicollis and the origin of metazoans.</title>
        <authorList>
            <consortium name="JGI Sequencing"/>
            <person name="King N."/>
            <person name="Westbrook M.J."/>
            <person name="Young S.L."/>
            <person name="Kuo A."/>
            <person name="Abedin M."/>
            <person name="Chapman J."/>
            <person name="Fairclough S."/>
            <person name="Hellsten U."/>
            <person name="Isogai Y."/>
            <person name="Letunic I."/>
            <person name="Marr M."/>
            <person name="Pincus D."/>
            <person name="Putnam N."/>
            <person name="Rokas A."/>
            <person name="Wright K.J."/>
            <person name="Zuzow R."/>
            <person name="Dirks W."/>
            <person name="Good M."/>
            <person name="Goodstein D."/>
            <person name="Lemons D."/>
            <person name="Li W."/>
            <person name="Lyons J.B."/>
            <person name="Morris A."/>
            <person name="Nichols S."/>
            <person name="Richter D.J."/>
            <person name="Salamov A."/>
            <person name="Bork P."/>
            <person name="Lim W.A."/>
            <person name="Manning G."/>
            <person name="Miller W.T."/>
            <person name="McGinnis W."/>
            <person name="Shapiro H."/>
            <person name="Tjian R."/>
            <person name="Grigoriev I.V."/>
            <person name="Rokhsar D."/>
        </authorList>
    </citation>
    <scope>NUCLEOTIDE SEQUENCE [LARGE SCALE GENOMIC DNA]</scope>
    <source>
        <strain evidence="5">MX1 / ATCC 50154</strain>
    </source>
</reference>
<keyword evidence="2" id="KW-0067">ATP-binding</keyword>
<keyword evidence="5" id="KW-1185">Reference proteome</keyword>
<dbReference type="InterPro" id="IPR036676">
    <property type="entry name" value="PurM-like_C_sf"/>
</dbReference>
<dbReference type="Pfam" id="PF02769">
    <property type="entry name" value="AIRS_C"/>
    <property type="match status" value="1"/>
</dbReference>
<dbReference type="KEGG" id="mbr:MONBRDRAFT_8404"/>
<dbReference type="STRING" id="81824.A9UZY5"/>
<dbReference type="InterPro" id="IPR010918">
    <property type="entry name" value="PurM-like_C_dom"/>
</dbReference>
<evidence type="ECO:0000313" key="5">
    <source>
        <dbReference type="Proteomes" id="UP000001357"/>
    </source>
</evidence>
<feature type="non-terminal residue" evidence="4">
    <location>
        <position position="159"/>
    </location>
</feature>
<accession>A9UZY5</accession>
<dbReference type="InParanoid" id="A9UZY5"/>
<evidence type="ECO:0000256" key="2">
    <source>
        <dbReference type="ARBA" id="ARBA00022840"/>
    </source>
</evidence>
<evidence type="ECO:0000259" key="3">
    <source>
        <dbReference type="Pfam" id="PF02769"/>
    </source>
</evidence>
<name>A9UZY5_MONBE</name>
<dbReference type="eggNOG" id="KOG3939">
    <property type="taxonomic scope" value="Eukaryota"/>
</dbReference>
<dbReference type="SUPFAM" id="SSF56042">
    <property type="entry name" value="PurM C-terminal domain-like"/>
    <property type="match status" value="1"/>
</dbReference>
<organism evidence="4 5">
    <name type="scientific">Monosiga brevicollis</name>
    <name type="common">Choanoflagellate</name>
    <dbReference type="NCBI Taxonomy" id="81824"/>
    <lineage>
        <taxon>Eukaryota</taxon>
        <taxon>Choanoflagellata</taxon>
        <taxon>Craspedida</taxon>
        <taxon>Salpingoecidae</taxon>
        <taxon>Monosiga</taxon>
    </lineage>
</organism>
<dbReference type="EMBL" id="CH991552">
    <property type="protein sequence ID" value="EDQ89059.1"/>
    <property type="molecule type" value="Genomic_DNA"/>
</dbReference>
<dbReference type="PANTHER" id="PTHR10256:SF0">
    <property type="entry name" value="INACTIVE SELENIDE, WATER DIKINASE-LIKE PROTEIN-RELATED"/>
    <property type="match status" value="1"/>
</dbReference>
<feature type="domain" description="PurM-like C-terminal" evidence="3">
    <location>
        <begin position="59"/>
        <end position="115"/>
    </location>
</feature>
<dbReference type="RefSeq" id="XP_001746164.1">
    <property type="nucleotide sequence ID" value="XM_001746112.1"/>
</dbReference>
<protein>
    <recommendedName>
        <fullName evidence="3">PurM-like C-terminal domain-containing protein</fullName>
    </recommendedName>
</protein>